<evidence type="ECO:0000313" key="5">
    <source>
        <dbReference type="EMBL" id="KGB39094.1"/>
    </source>
</evidence>
<keyword evidence="3 4" id="KW-0472">Membrane</keyword>
<comment type="subcellular location">
    <subcellularLocation>
        <location evidence="1">Membrane</location>
    </subcellularLocation>
</comment>
<sequence>MAQWMVGKSISKDQLNRLLEHKYHCEGESICDNLLKDFWRISSLYIPRYIAPNTLTLLGFLANVFALCLLLSYGDPLLGLELKVVQFLVFSVVMFFLAVQFADTISQGGCGKYGTTVAVS</sequence>
<evidence type="ECO:0000256" key="1">
    <source>
        <dbReference type="ARBA" id="ARBA00004370"/>
    </source>
</evidence>
<dbReference type="GO" id="GO:0016740">
    <property type="term" value="F:transferase activity"/>
    <property type="evidence" value="ECO:0007669"/>
    <property type="project" value="UniProtKB-KW"/>
</dbReference>
<reference evidence="5" key="1">
    <citation type="journal article" date="2012" name="Nat. Genet.">
        <title>Whole-genome sequence of Schistosoma haematobium.</title>
        <authorList>
            <person name="Young N.D."/>
            <person name="Jex A.R."/>
            <person name="Li B."/>
            <person name="Liu S."/>
            <person name="Yang L."/>
            <person name="Xiong Z."/>
            <person name="Li Y."/>
            <person name="Cantacessi C."/>
            <person name="Hall R.S."/>
            <person name="Xu X."/>
            <person name="Chen F."/>
            <person name="Wu X."/>
            <person name="Zerlotini A."/>
            <person name="Oliveira G."/>
            <person name="Hofmann A."/>
            <person name="Zhang G."/>
            <person name="Fang X."/>
            <person name="Kang Y."/>
            <person name="Campbell B.E."/>
            <person name="Loukas A."/>
            <person name="Ranganathan S."/>
            <person name="Rollinson D."/>
            <person name="Rinaldi G."/>
            <person name="Brindley P.J."/>
            <person name="Yang H."/>
            <person name="Wang J."/>
            <person name="Wang J."/>
            <person name="Gasser R.B."/>
        </authorList>
    </citation>
    <scope>NUCLEOTIDE SEQUENCE [LARGE SCALE GENOMIC DNA]</scope>
</reference>
<evidence type="ECO:0000256" key="4">
    <source>
        <dbReference type="SAM" id="Phobius"/>
    </source>
</evidence>
<gene>
    <name evidence="5" type="ORF">MS3_07503</name>
</gene>
<proteinExistence type="inferred from homology"/>
<dbReference type="STRING" id="6185.A0A095A0T0"/>
<evidence type="ECO:0000256" key="3">
    <source>
        <dbReference type="ARBA" id="ARBA00023136"/>
    </source>
</evidence>
<feature type="transmembrane region" description="Helical" evidence="4">
    <location>
        <begin position="50"/>
        <end position="72"/>
    </location>
</feature>
<dbReference type="GO" id="GO:0016020">
    <property type="term" value="C:membrane"/>
    <property type="evidence" value="ECO:0007669"/>
    <property type="project" value="UniProtKB-SubCell"/>
</dbReference>
<accession>A0A095A0T0</accession>
<dbReference type="AlphaFoldDB" id="A0A095A0T0"/>
<dbReference type="GO" id="GO:0008610">
    <property type="term" value="P:lipid biosynthetic process"/>
    <property type="evidence" value="ECO:0007669"/>
    <property type="project" value="UniProtKB-ARBA"/>
</dbReference>
<dbReference type="InterPro" id="IPR014472">
    <property type="entry name" value="CHOPT"/>
</dbReference>
<evidence type="ECO:0000256" key="2">
    <source>
        <dbReference type="ARBA" id="ARBA00010441"/>
    </source>
</evidence>
<comment type="similarity">
    <text evidence="2">Belongs to the CDP-alcohol phosphatidyltransferase class-I family.</text>
</comment>
<name>A0A095A0T0_SCHHA</name>
<dbReference type="PANTHER" id="PTHR10414">
    <property type="entry name" value="ETHANOLAMINEPHOSPHOTRANSFERASE"/>
    <property type="match status" value="1"/>
</dbReference>
<feature type="transmembrane region" description="Helical" evidence="4">
    <location>
        <begin position="84"/>
        <end position="102"/>
    </location>
</feature>
<keyword evidence="5" id="KW-0808">Transferase</keyword>
<protein>
    <submittedName>
        <fullName evidence="5">Cholinephosphotransferase 1</fullName>
    </submittedName>
</protein>
<organism evidence="5">
    <name type="scientific">Schistosoma haematobium</name>
    <name type="common">Blood fluke</name>
    <dbReference type="NCBI Taxonomy" id="6185"/>
    <lineage>
        <taxon>Eukaryota</taxon>
        <taxon>Metazoa</taxon>
        <taxon>Spiralia</taxon>
        <taxon>Lophotrochozoa</taxon>
        <taxon>Platyhelminthes</taxon>
        <taxon>Trematoda</taxon>
        <taxon>Digenea</taxon>
        <taxon>Strigeidida</taxon>
        <taxon>Schistosomatoidea</taxon>
        <taxon>Schistosomatidae</taxon>
        <taxon>Schistosoma</taxon>
    </lineage>
</organism>
<keyword evidence="4" id="KW-1133">Transmembrane helix</keyword>
<keyword evidence="4" id="KW-0812">Transmembrane</keyword>
<dbReference type="PANTHER" id="PTHR10414:SF37">
    <property type="entry name" value="BB IN A BOXCAR, ISOFORM C"/>
    <property type="match status" value="1"/>
</dbReference>
<dbReference type="EMBL" id="KL251131">
    <property type="protein sequence ID" value="KGB39094.1"/>
    <property type="molecule type" value="Genomic_DNA"/>
</dbReference>